<sequence length="461" mass="50763">MNYDHGAMAIHSGFNYRGILRENTLPNGKQPMKSPARSSYYLIISALLFLFFFAWSSTYALYASWLEKVMGIDASTRGFIFMANGIAALMLQPVYGMLQDRLGTSKKLLTWVGLMLVLCTPAMAYVFPPLMSAFPIAGMAFGALYMSLAMFAGVGVVESYSERMARSKGFEFGGARLWGSIGWGAGSVVAGYFTINQNLPFYACSFAGIAFLVMLALLKNNTAPKEEKKYAVQATSSLGQSFALFAQGNFWKFTLFLFGVSGLYFLFDQQFQNYYSAMYNEQTLTASGQQAYSWLLAAQTLTEAVCLLVAPWVINRIGSRNGLILCSALMSLRVFGCSQISNVWFLSVCHLIRGIEIPVLLVAVFKYINSVFDSRYSSTIYLISFQFAQQFYSICFSAATGYAFGAYGYPSTYFVLAISAMVFTAWGIFMLPRARQDQDSGITPEKKAASSSNSATGAQTA</sequence>
<dbReference type="GO" id="GO:0005886">
    <property type="term" value="C:plasma membrane"/>
    <property type="evidence" value="ECO:0007669"/>
    <property type="project" value="UniProtKB-SubCell"/>
</dbReference>
<feature type="compositionally biased region" description="Polar residues" evidence="8">
    <location>
        <begin position="449"/>
        <end position="461"/>
    </location>
</feature>
<dbReference type="InterPro" id="IPR000576">
    <property type="entry name" value="LacY/RafB_perm_fam"/>
</dbReference>
<feature type="compositionally biased region" description="Basic and acidic residues" evidence="8">
    <location>
        <begin position="438"/>
        <end position="448"/>
    </location>
</feature>
<keyword evidence="3" id="KW-1003">Cell membrane</keyword>
<dbReference type="Gene3D" id="1.20.1250.20">
    <property type="entry name" value="MFS general substrate transporter like domains"/>
    <property type="match status" value="2"/>
</dbReference>
<dbReference type="GO" id="GO:0030395">
    <property type="term" value="F:lactose binding"/>
    <property type="evidence" value="ECO:0007669"/>
    <property type="project" value="TreeGrafter"/>
</dbReference>
<keyword evidence="7 9" id="KW-0472">Membrane</keyword>
<feature type="transmembrane region" description="Helical" evidence="9">
    <location>
        <begin position="108"/>
        <end position="127"/>
    </location>
</feature>
<dbReference type="PANTHER" id="PTHR23522:SF10">
    <property type="entry name" value="3-PHENYLPROPIONIC ACID TRANSPORTER-RELATED"/>
    <property type="match status" value="1"/>
</dbReference>
<keyword evidence="6 9" id="KW-1133">Transmembrane helix</keyword>
<accession>A0A348HHA5</accession>
<dbReference type="NCBIfam" id="TIGR00882">
    <property type="entry name" value="2A0105"/>
    <property type="match status" value="1"/>
</dbReference>
<dbReference type="Proteomes" id="UP000267342">
    <property type="component" value="Chromosome"/>
</dbReference>
<evidence type="ECO:0000256" key="9">
    <source>
        <dbReference type="SAM" id="Phobius"/>
    </source>
</evidence>
<reference evidence="10 11" key="1">
    <citation type="submission" date="2018-09" db="EMBL/GenBank/DDBJ databases">
        <title>Zymobacter palmae IAM14233 (=T109) whole genome analysis.</title>
        <authorList>
            <person name="Yanase H."/>
        </authorList>
    </citation>
    <scope>NUCLEOTIDE SEQUENCE [LARGE SCALE GENOMIC DNA]</scope>
    <source>
        <strain evidence="10 11">IAM14233</strain>
    </source>
</reference>
<dbReference type="GO" id="GO:0015528">
    <property type="term" value="F:lactose:proton symporter activity"/>
    <property type="evidence" value="ECO:0007669"/>
    <property type="project" value="TreeGrafter"/>
</dbReference>
<feature type="region of interest" description="Disordered" evidence="8">
    <location>
        <begin position="438"/>
        <end position="461"/>
    </location>
</feature>
<dbReference type="SUPFAM" id="SSF103473">
    <property type="entry name" value="MFS general substrate transporter"/>
    <property type="match status" value="1"/>
</dbReference>
<evidence type="ECO:0000256" key="5">
    <source>
        <dbReference type="ARBA" id="ARBA00022692"/>
    </source>
</evidence>
<feature type="transmembrane region" description="Helical" evidence="9">
    <location>
        <begin position="351"/>
        <end position="368"/>
    </location>
</feature>
<evidence type="ECO:0000256" key="1">
    <source>
        <dbReference type="ARBA" id="ARBA00004429"/>
    </source>
</evidence>
<dbReference type="Pfam" id="PF01306">
    <property type="entry name" value="LacY_symp"/>
    <property type="match status" value="1"/>
</dbReference>
<feature type="transmembrane region" description="Helical" evidence="9">
    <location>
        <begin position="250"/>
        <end position="267"/>
    </location>
</feature>
<comment type="subcellular location">
    <subcellularLocation>
        <location evidence="1">Cell inner membrane</location>
        <topology evidence="1">Multi-pass membrane protein</topology>
    </subcellularLocation>
</comment>
<protein>
    <submittedName>
        <fullName evidence="10">Permeases of the major facilitator superfamily</fullName>
    </submittedName>
</protein>
<dbReference type="STRING" id="1123510.GCA_000620025_01264"/>
<evidence type="ECO:0000313" key="11">
    <source>
        <dbReference type="Proteomes" id="UP000267342"/>
    </source>
</evidence>
<evidence type="ECO:0000256" key="3">
    <source>
        <dbReference type="ARBA" id="ARBA00022475"/>
    </source>
</evidence>
<gene>
    <name evidence="10" type="ORF">ZBT109_2275</name>
</gene>
<feature type="transmembrane region" description="Helical" evidence="9">
    <location>
        <begin position="133"/>
        <end position="157"/>
    </location>
</feature>
<organism evidence="10 11">
    <name type="scientific">Zymobacter palmae</name>
    <dbReference type="NCBI Taxonomy" id="33074"/>
    <lineage>
        <taxon>Bacteria</taxon>
        <taxon>Pseudomonadati</taxon>
        <taxon>Pseudomonadota</taxon>
        <taxon>Gammaproteobacteria</taxon>
        <taxon>Oceanospirillales</taxon>
        <taxon>Halomonadaceae</taxon>
        <taxon>Zymobacter group</taxon>
        <taxon>Zymobacter</taxon>
    </lineage>
</organism>
<dbReference type="InterPro" id="IPR036259">
    <property type="entry name" value="MFS_trans_sf"/>
</dbReference>
<keyword evidence="5 9" id="KW-0812">Transmembrane</keyword>
<feature type="transmembrane region" description="Helical" evidence="9">
    <location>
        <begin position="74"/>
        <end position="96"/>
    </location>
</feature>
<evidence type="ECO:0000256" key="4">
    <source>
        <dbReference type="ARBA" id="ARBA00022519"/>
    </source>
</evidence>
<evidence type="ECO:0000256" key="2">
    <source>
        <dbReference type="ARBA" id="ARBA00022448"/>
    </source>
</evidence>
<evidence type="ECO:0000256" key="7">
    <source>
        <dbReference type="ARBA" id="ARBA00023136"/>
    </source>
</evidence>
<dbReference type="AlphaFoldDB" id="A0A348HHA5"/>
<feature type="transmembrane region" description="Helical" evidence="9">
    <location>
        <begin position="39"/>
        <end position="62"/>
    </location>
</feature>
<keyword evidence="4" id="KW-0997">Cell inner membrane</keyword>
<evidence type="ECO:0000256" key="6">
    <source>
        <dbReference type="ARBA" id="ARBA00022989"/>
    </source>
</evidence>
<feature type="transmembrane region" description="Helical" evidence="9">
    <location>
        <begin position="177"/>
        <end position="193"/>
    </location>
</feature>
<feature type="transmembrane region" description="Helical" evidence="9">
    <location>
        <begin position="411"/>
        <end position="431"/>
    </location>
</feature>
<evidence type="ECO:0000256" key="8">
    <source>
        <dbReference type="SAM" id="MobiDB-lite"/>
    </source>
</evidence>
<feature type="transmembrane region" description="Helical" evidence="9">
    <location>
        <begin position="199"/>
        <end position="218"/>
    </location>
</feature>
<proteinExistence type="predicted"/>
<dbReference type="EMBL" id="AP018933">
    <property type="protein sequence ID" value="BBG31007.1"/>
    <property type="molecule type" value="Genomic_DNA"/>
</dbReference>
<name>A0A348HHA5_9GAMM</name>
<evidence type="ECO:0000313" key="10">
    <source>
        <dbReference type="EMBL" id="BBG31007.1"/>
    </source>
</evidence>
<dbReference type="KEGG" id="zpl:ZBT109_2275"/>
<dbReference type="PRINTS" id="PR00174">
    <property type="entry name" value="LACYSMPORT"/>
</dbReference>
<keyword evidence="11" id="KW-1185">Reference proteome</keyword>
<dbReference type="PANTHER" id="PTHR23522">
    <property type="entry name" value="BLL5896 PROTEIN"/>
    <property type="match status" value="1"/>
</dbReference>
<feature type="transmembrane region" description="Helical" evidence="9">
    <location>
        <begin position="291"/>
        <end position="310"/>
    </location>
</feature>
<keyword evidence="2" id="KW-0813">Transport</keyword>